<evidence type="ECO:0000313" key="2">
    <source>
        <dbReference type="Proteomes" id="UP000053989"/>
    </source>
</evidence>
<accession>A0A0C3AEE2</accession>
<name>A0A0C3AEE2_9AGAM</name>
<evidence type="ECO:0000313" key="1">
    <source>
        <dbReference type="EMBL" id="KIM63317.1"/>
    </source>
</evidence>
<dbReference type="Proteomes" id="UP000053989">
    <property type="component" value="Unassembled WGS sequence"/>
</dbReference>
<dbReference type="HOGENOM" id="CLU_2051030_0_0_1"/>
<proteinExistence type="predicted"/>
<dbReference type="InParanoid" id="A0A0C3AEE2"/>
<reference evidence="2" key="2">
    <citation type="submission" date="2015-01" db="EMBL/GenBank/DDBJ databases">
        <title>Evolutionary Origins and Diversification of the Mycorrhizal Mutualists.</title>
        <authorList>
            <consortium name="DOE Joint Genome Institute"/>
            <consortium name="Mycorrhizal Genomics Consortium"/>
            <person name="Kohler A."/>
            <person name="Kuo A."/>
            <person name="Nagy L.G."/>
            <person name="Floudas D."/>
            <person name="Copeland A."/>
            <person name="Barry K.W."/>
            <person name="Cichocki N."/>
            <person name="Veneault-Fourrey C."/>
            <person name="LaButti K."/>
            <person name="Lindquist E.A."/>
            <person name="Lipzen A."/>
            <person name="Lundell T."/>
            <person name="Morin E."/>
            <person name="Murat C."/>
            <person name="Riley R."/>
            <person name="Ohm R."/>
            <person name="Sun H."/>
            <person name="Tunlid A."/>
            <person name="Henrissat B."/>
            <person name="Grigoriev I.V."/>
            <person name="Hibbett D.S."/>
            <person name="Martin F."/>
        </authorList>
    </citation>
    <scope>NUCLEOTIDE SEQUENCE [LARGE SCALE GENOMIC DNA]</scope>
    <source>
        <strain evidence="2">Foug A</strain>
    </source>
</reference>
<organism evidence="1 2">
    <name type="scientific">Scleroderma citrinum Foug A</name>
    <dbReference type="NCBI Taxonomy" id="1036808"/>
    <lineage>
        <taxon>Eukaryota</taxon>
        <taxon>Fungi</taxon>
        <taxon>Dikarya</taxon>
        <taxon>Basidiomycota</taxon>
        <taxon>Agaricomycotina</taxon>
        <taxon>Agaricomycetes</taxon>
        <taxon>Agaricomycetidae</taxon>
        <taxon>Boletales</taxon>
        <taxon>Sclerodermatineae</taxon>
        <taxon>Sclerodermataceae</taxon>
        <taxon>Scleroderma</taxon>
    </lineage>
</organism>
<protein>
    <submittedName>
        <fullName evidence="1">Uncharacterized protein</fullName>
    </submittedName>
</protein>
<reference evidence="1 2" key="1">
    <citation type="submission" date="2014-04" db="EMBL/GenBank/DDBJ databases">
        <authorList>
            <consortium name="DOE Joint Genome Institute"/>
            <person name="Kuo A."/>
            <person name="Kohler A."/>
            <person name="Nagy L.G."/>
            <person name="Floudas D."/>
            <person name="Copeland A."/>
            <person name="Barry K.W."/>
            <person name="Cichocki N."/>
            <person name="Veneault-Fourrey C."/>
            <person name="LaButti K."/>
            <person name="Lindquist E.A."/>
            <person name="Lipzen A."/>
            <person name="Lundell T."/>
            <person name="Morin E."/>
            <person name="Murat C."/>
            <person name="Sun H."/>
            <person name="Tunlid A."/>
            <person name="Henrissat B."/>
            <person name="Grigoriev I.V."/>
            <person name="Hibbett D.S."/>
            <person name="Martin F."/>
            <person name="Nordberg H.P."/>
            <person name="Cantor M.N."/>
            <person name="Hua S.X."/>
        </authorList>
    </citation>
    <scope>NUCLEOTIDE SEQUENCE [LARGE SCALE GENOMIC DNA]</scope>
    <source>
        <strain evidence="1 2">Foug A</strain>
    </source>
</reference>
<sequence>MVTPSPCLHFHRHSELLWDPTLINDLGLCQRLDGAGLRTHQTPLHLHHMIRYNQKSISKVVKQSLWAGTLRGFMGQDKLLKHGDVHFVEFAMPDVLHQIQPLRIGHSYLSFQAHEGELFV</sequence>
<keyword evidence="2" id="KW-1185">Reference proteome</keyword>
<dbReference type="AlphaFoldDB" id="A0A0C3AEE2"/>
<dbReference type="EMBL" id="KN822035">
    <property type="protein sequence ID" value="KIM63317.1"/>
    <property type="molecule type" value="Genomic_DNA"/>
</dbReference>
<gene>
    <name evidence="1" type="ORF">SCLCIDRAFT_1214199</name>
</gene>